<dbReference type="Proteomes" id="UP000184287">
    <property type="component" value="Unassembled WGS sequence"/>
</dbReference>
<dbReference type="Gene3D" id="3.30.40.220">
    <property type="match status" value="1"/>
</dbReference>
<dbReference type="STRING" id="288992.SAMN04488522_101266"/>
<keyword evidence="2" id="KW-1185">Reference proteome</keyword>
<organism evidence="1 2">
    <name type="scientific">Pedobacter caeni</name>
    <dbReference type="NCBI Taxonomy" id="288992"/>
    <lineage>
        <taxon>Bacteria</taxon>
        <taxon>Pseudomonadati</taxon>
        <taxon>Bacteroidota</taxon>
        <taxon>Sphingobacteriia</taxon>
        <taxon>Sphingobacteriales</taxon>
        <taxon>Sphingobacteriaceae</taxon>
        <taxon>Pedobacter</taxon>
    </lineage>
</organism>
<sequence length="150" mass="18036">MRSQDLEKSRQFIDLESYYRIEKLRVAKNYNRAKHRGFTDKNDFADWFIDQLEAYNCKCFYCETSIHEIKRLIDAGLLKQRNTRFGHRGKILEVDKNDNDYTKEQCVLSCYYCNNDKSYTSDKDDYKEHFGANRHIYFRGLIDKLNANNV</sequence>
<name>A0A1M4TP68_9SPHI</name>
<dbReference type="OrthoDB" id="839292at2"/>
<reference evidence="2" key="1">
    <citation type="submission" date="2016-11" db="EMBL/GenBank/DDBJ databases">
        <authorList>
            <person name="Varghese N."/>
            <person name="Submissions S."/>
        </authorList>
    </citation>
    <scope>NUCLEOTIDE SEQUENCE [LARGE SCALE GENOMIC DNA]</scope>
    <source>
        <strain evidence="2">DSM 16990</strain>
    </source>
</reference>
<dbReference type="AlphaFoldDB" id="A0A1M4TP68"/>
<evidence type="ECO:0000313" key="2">
    <source>
        <dbReference type="Proteomes" id="UP000184287"/>
    </source>
</evidence>
<evidence type="ECO:0000313" key="1">
    <source>
        <dbReference type="EMBL" id="SHE46233.1"/>
    </source>
</evidence>
<proteinExistence type="predicted"/>
<protein>
    <submittedName>
        <fullName evidence="1">Uncharacterized protein</fullName>
    </submittedName>
</protein>
<dbReference type="RefSeq" id="WP_073226406.1">
    <property type="nucleotide sequence ID" value="NZ_FQUQ01000001.1"/>
</dbReference>
<accession>A0A1M4TP68</accession>
<gene>
    <name evidence="1" type="ORF">SAMN04488522_101266</name>
</gene>
<dbReference type="EMBL" id="FQUQ01000001">
    <property type="protein sequence ID" value="SHE46233.1"/>
    <property type="molecule type" value="Genomic_DNA"/>
</dbReference>